<reference evidence="2 3" key="1">
    <citation type="submission" date="2024-07" db="EMBL/GenBank/DDBJ databases">
        <title>Chromosome-level genome assembly of the water stick insect Ranatra chinensis (Heteroptera: Nepidae).</title>
        <authorList>
            <person name="Liu X."/>
        </authorList>
    </citation>
    <scope>NUCLEOTIDE SEQUENCE [LARGE SCALE GENOMIC DNA]</scope>
    <source>
        <strain evidence="2">Cailab_2021Rc</strain>
        <tissue evidence="2">Muscle</tissue>
    </source>
</reference>
<feature type="region of interest" description="Disordered" evidence="1">
    <location>
        <begin position="1177"/>
        <end position="1199"/>
    </location>
</feature>
<dbReference type="Proteomes" id="UP001558652">
    <property type="component" value="Unassembled WGS sequence"/>
</dbReference>
<comment type="caution">
    <text evidence="2">The sequence shown here is derived from an EMBL/GenBank/DDBJ whole genome shotgun (WGS) entry which is preliminary data.</text>
</comment>
<feature type="region of interest" description="Disordered" evidence="1">
    <location>
        <begin position="1"/>
        <end position="34"/>
    </location>
</feature>
<protein>
    <recommendedName>
        <fullName evidence="4">Sperm-associated antigen 17</fullName>
    </recommendedName>
</protein>
<dbReference type="InterPro" id="IPR026173">
    <property type="entry name" value="SPAG17"/>
</dbReference>
<name>A0ABD0YPP3_9HEMI</name>
<proteinExistence type="predicted"/>
<evidence type="ECO:0000313" key="3">
    <source>
        <dbReference type="Proteomes" id="UP001558652"/>
    </source>
</evidence>
<organism evidence="2 3">
    <name type="scientific">Ranatra chinensis</name>
    <dbReference type="NCBI Taxonomy" id="642074"/>
    <lineage>
        <taxon>Eukaryota</taxon>
        <taxon>Metazoa</taxon>
        <taxon>Ecdysozoa</taxon>
        <taxon>Arthropoda</taxon>
        <taxon>Hexapoda</taxon>
        <taxon>Insecta</taxon>
        <taxon>Pterygota</taxon>
        <taxon>Neoptera</taxon>
        <taxon>Paraneoptera</taxon>
        <taxon>Hemiptera</taxon>
        <taxon>Heteroptera</taxon>
        <taxon>Panheteroptera</taxon>
        <taxon>Nepomorpha</taxon>
        <taxon>Nepidae</taxon>
        <taxon>Ranatrinae</taxon>
        <taxon>Ranatra</taxon>
    </lineage>
</organism>
<sequence>MKTKSAMKKGKVEKIQEPEVVEEPRELKPEDLGPKPWVQDLADKEVNDGNWSCYLCLLVELVPQTPVLNQLVEAFSEEGDWPKRSNVRAISFLDVVKMVKTRCSKSKKVCPLSVLCDEIKEAAGVNFDRPIPGELLAPLVKYMILEWREMDDLWRADREASVVAEQERRRALYEESQESDQKSEDKGKADKKSEGKGKADKKSEGKGKADKKSEGKGKADKKSEGKDDKEEPPPQEPPPPPPRKLTTDTTLTSRYHHPKYHRTTEGGPEGGPDYYFLLFGCYDPSVPTQLLKFRLPLRCILKLSCGRRALPALNALAGISKYNFYMNRRKPLSALEEFAFWFYRVSKFWDRTKRIVNDARTYLDFKDVLIGKLVPPFHLLGPRNFQETVLKFRRRLYEDICSTFFNIYEIGLLYNQYLNEVSVIQLPTSYSDEDSRFYHGLLDAFSPDAVTLPFILDTIVAQKPAFGDTSLRVIRWENYSLAGGQIANWLGSEVCVLVGASYIGYSLDDYTVKKVEHSSVSILDDEDELDARLSNLHEEYDMFVEPKERDRPEGKLPDLAEERDELCLRTCHMGELGRLCRDRTEHVLKTFWEAQGSTPASRVLGDSSGLAELLASRLPGPEPARVARLLLQLNAVPERSLPSRHRPPRSKVSSSKSRGKRSTAEFNKDNRTLAVGERALRMVSELNFHEELTPSMMLPALFDSYTRYNTMTVTYSPHVGRTLVRFDEDVGVRNWEAELPTPVLLKEFFEQTMGEELEWLRSKTDSREPTTSAPWTVETLFKNAIHPTVIPVKLTDDCVITFEDYLPKSSPMYEKYQKAKKTINLATDPKPELEKLEREKEEIVSVKKDGLKIERYDIGPKRRTRFSGSERDIPLGRHCRLRLRFFRQLYESAYASVMCYIGQHCLRYSTPMEAVKTSAQVHLTHRTGIIVGISESVNSADNGNRMYYPNVSWPSGLFINMVRGGAKYIRQRYLNGVPASSGLLPELYRCILEDGNVIKFNENGEVKILMCNGTIVELYEMSARKGGNRDQLYGETEFEGESPVVGANYYVTTSDGRTVVVVGSREILIAEGDAEDNRDAAADTITTVRGDGTVLVHARDGMLSVDFSDGTRMVCKAEFTGEEVSCEFSEDEYRLIDEAINRRLEREAEEKNWNLEVDEVKVARPKSDAKKVSIAKSPRMSMKSMASREGGIRPSHFPTTNIELRHSSLGRVEPFRLRRQSEYSGRTVRTSEGTVSARSVWSGGEFRKISAIQDTGFVVISTNVLSVEHPYYAKINYDSDKVVFEMPFDVRLELSEWGVERIVFGTEATLDVRNKERTFAFQGSGLEFTIGVDGYEGFDAVELVPKQMLVRVADSEGNSVGVDTLGEVCFKGKIWPKDEEQTRSRFFAVGEDFSGVEFLPEDRVMGFFKQMENVEGTVLQKYDSGSFSEYVSLRPLEGEGRRWTVPKGKGLGRSGGLPSTYGHSFLFPYSKAAPEGPASVPEVIVMRHARMARYSRPEFKNFPDVFLKCQADSVGVSAEAVEPPGATVVEDLFRLRRERDPLLLEDFYLRGSLYEKSPDDNFSDEMKKVILRAAKLAVREEEKMRAEREFRFHRKAVVSGHLPPYFDTPQGLSLCLKHELLERVDRNIESLDRIKTMEKFLEIPFDKMTDEMFGQLLSLLESNPNKYSHFVKSRGNSLRMITEAGRNLAAYFPNVKSVLEYHMNHSCV</sequence>
<keyword evidence="3" id="KW-1185">Reference proteome</keyword>
<evidence type="ECO:0000313" key="2">
    <source>
        <dbReference type="EMBL" id="KAL1132484.1"/>
    </source>
</evidence>
<gene>
    <name evidence="2" type="ORF">AAG570_010439</name>
</gene>
<accession>A0ABD0YPP3</accession>
<feature type="compositionally biased region" description="Pro residues" evidence="1">
    <location>
        <begin position="234"/>
        <end position="243"/>
    </location>
</feature>
<evidence type="ECO:0008006" key="4">
    <source>
        <dbReference type="Google" id="ProtNLM"/>
    </source>
</evidence>
<dbReference type="PANTHER" id="PTHR21963">
    <property type="entry name" value="PF6"/>
    <property type="match status" value="1"/>
</dbReference>
<evidence type="ECO:0000256" key="1">
    <source>
        <dbReference type="SAM" id="MobiDB-lite"/>
    </source>
</evidence>
<feature type="compositionally biased region" description="Basic and acidic residues" evidence="1">
    <location>
        <begin position="10"/>
        <end position="33"/>
    </location>
</feature>
<feature type="compositionally biased region" description="Basic and acidic residues" evidence="1">
    <location>
        <begin position="172"/>
        <end position="232"/>
    </location>
</feature>
<feature type="region of interest" description="Disordered" evidence="1">
    <location>
        <begin position="638"/>
        <end position="668"/>
    </location>
</feature>
<feature type="region of interest" description="Disordered" evidence="1">
    <location>
        <begin position="172"/>
        <end position="266"/>
    </location>
</feature>
<dbReference type="PANTHER" id="PTHR21963:SF1">
    <property type="entry name" value="SPERM-ASSOCIATED ANTIGEN 17"/>
    <property type="match status" value="1"/>
</dbReference>
<dbReference type="EMBL" id="JBFDAA010000005">
    <property type="protein sequence ID" value="KAL1132484.1"/>
    <property type="molecule type" value="Genomic_DNA"/>
</dbReference>